<dbReference type="Proteomes" id="UP001595444">
    <property type="component" value="Unassembled WGS sequence"/>
</dbReference>
<name>A0ABV7D4B8_9PROT</name>
<dbReference type="RefSeq" id="WP_194214239.1">
    <property type="nucleotide sequence ID" value="NZ_CP061205.1"/>
</dbReference>
<comment type="caution">
    <text evidence="2">The sequence shown here is derived from an EMBL/GenBank/DDBJ whole genome shotgun (WGS) entry which is preliminary data.</text>
</comment>
<dbReference type="PANTHER" id="PTHR43135:SF3">
    <property type="entry name" value="ALPHA-D-RIBOSE 1-METHYLPHOSPHONATE 5-TRIPHOSPHATE DIPHOSPHATASE"/>
    <property type="match status" value="1"/>
</dbReference>
<evidence type="ECO:0000313" key="2">
    <source>
        <dbReference type="EMBL" id="MFC3051891.1"/>
    </source>
</evidence>
<sequence length="407" mass="43936">MSCNNNTLYLKNVQIFDGEHNRISTPSTIEIEDGKFRTVTENEISGDHTQSIDLTGKFIIPGLIDAHFHAYASDLDFSKLEQMPDTYHALKGSNLLTAALKRGFTTVRDVGGADYGLWKSLEEGLFEGPRLIYAGHALSQTGGHGDTRQPSMEPCACGQSSRLSKVVDGVDNVRKAAREELRRGASHIKVFVSGGISSPSDPVWSLQYSDEELEAIVDEATRRGAYVVAHAYTPEAIERSVRAGIRSIEHGNLITQEVAEYVSSKGAFVVPTLVTYDAMSQFGAEAGAPATLLEKLGDVAGKGLEAIRLCRQAGVKLGFGTDLLGELHQYQRQELILRSQIETPFEVLHSATSVNAELVHMSGRIGVIAEGAFADFLILNSNPLDGLESLANGTSIEGIYKAGQLVG</sequence>
<dbReference type="PANTHER" id="PTHR43135">
    <property type="entry name" value="ALPHA-D-RIBOSE 1-METHYLPHOSPHONATE 5-TRIPHOSPHATE DIPHOSPHATASE"/>
    <property type="match status" value="1"/>
</dbReference>
<accession>A0ABV7D4B8</accession>
<dbReference type="InterPro" id="IPR011059">
    <property type="entry name" value="Metal-dep_hydrolase_composite"/>
</dbReference>
<dbReference type="InterPro" id="IPR006680">
    <property type="entry name" value="Amidohydro-rel"/>
</dbReference>
<feature type="domain" description="Amidohydrolase-related" evidence="1">
    <location>
        <begin position="58"/>
        <end position="406"/>
    </location>
</feature>
<dbReference type="SUPFAM" id="SSF51556">
    <property type="entry name" value="Metallo-dependent hydrolases"/>
    <property type="match status" value="1"/>
</dbReference>
<dbReference type="Pfam" id="PF01979">
    <property type="entry name" value="Amidohydro_1"/>
    <property type="match status" value="1"/>
</dbReference>
<reference evidence="3" key="1">
    <citation type="journal article" date="2019" name="Int. J. Syst. Evol. Microbiol.">
        <title>The Global Catalogue of Microorganisms (GCM) 10K type strain sequencing project: providing services to taxonomists for standard genome sequencing and annotation.</title>
        <authorList>
            <consortium name="The Broad Institute Genomics Platform"/>
            <consortium name="The Broad Institute Genome Sequencing Center for Infectious Disease"/>
            <person name="Wu L."/>
            <person name="Ma J."/>
        </authorList>
    </citation>
    <scope>NUCLEOTIDE SEQUENCE [LARGE SCALE GENOMIC DNA]</scope>
    <source>
        <strain evidence="3">KCTC 62164</strain>
    </source>
</reference>
<dbReference type="EMBL" id="JBHRSL010000005">
    <property type="protein sequence ID" value="MFC3051891.1"/>
    <property type="molecule type" value="Genomic_DNA"/>
</dbReference>
<protein>
    <submittedName>
        <fullName evidence="2">Amidohydrolase family protein</fullName>
    </submittedName>
</protein>
<evidence type="ECO:0000259" key="1">
    <source>
        <dbReference type="Pfam" id="PF01979"/>
    </source>
</evidence>
<dbReference type="Gene3D" id="3.20.20.140">
    <property type="entry name" value="Metal-dependent hydrolases"/>
    <property type="match status" value="1"/>
</dbReference>
<gene>
    <name evidence="2" type="ORF">ACFOKA_08240</name>
</gene>
<proteinExistence type="predicted"/>
<organism evidence="2 3">
    <name type="scientific">Kordiimonas pumila</name>
    <dbReference type="NCBI Taxonomy" id="2161677"/>
    <lineage>
        <taxon>Bacteria</taxon>
        <taxon>Pseudomonadati</taxon>
        <taxon>Pseudomonadota</taxon>
        <taxon>Alphaproteobacteria</taxon>
        <taxon>Kordiimonadales</taxon>
        <taxon>Kordiimonadaceae</taxon>
        <taxon>Kordiimonas</taxon>
    </lineage>
</organism>
<evidence type="ECO:0000313" key="3">
    <source>
        <dbReference type="Proteomes" id="UP001595444"/>
    </source>
</evidence>
<dbReference type="InterPro" id="IPR051781">
    <property type="entry name" value="Metallo-dep_Hydrolase"/>
</dbReference>
<keyword evidence="3" id="KW-1185">Reference proteome</keyword>
<dbReference type="CDD" id="cd01299">
    <property type="entry name" value="Met_dep_hydrolase_A"/>
    <property type="match status" value="1"/>
</dbReference>
<dbReference type="Gene3D" id="2.30.40.10">
    <property type="entry name" value="Urease, subunit C, domain 1"/>
    <property type="match status" value="1"/>
</dbReference>
<dbReference type="InterPro" id="IPR032466">
    <property type="entry name" value="Metal_Hydrolase"/>
</dbReference>
<dbReference type="InterPro" id="IPR057744">
    <property type="entry name" value="OTAase-like"/>
</dbReference>
<dbReference type="SUPFAM" id="SSF51338">
    <property type="entry name" value="Composite domain of metallo-dependent hydrolases"/>
    <property type="match status" value="1"/>
</dbReference>